<dbReference type="GO" id="GO:0051287">
    <property type="term" value="F:NAD binding"/>
    <property type="evidence" value="ECO:0007669"/>
    <property type="project" value="UniProtKB-UniRule"/>
</dbReference>
<gene>
    <name evidence="13" type="ORF">NAPIS_ORF02185</name>
</gene>
<dbReference type="InterPro" id="IPR006109">
    <property type="entry name" value="G3P_DH_NAD-dep_C"/>
</dbReference>
<sequence>MITNNNNTSNDNNTNNNTIHNNNTTYNTNTTQLYDPEILLYGIEEQYNGTPLSTHINKNHTNPKYLPNITLPPNIKSTTNPNDLSNTDILIIALPHQYIQTIQTFKKILKPNITVLSLIKGFIEHDTHFELISDYLNNLLNCKTNVLMGANIALDVSKSISGNIKYKSETTLGYILETDRILLYDILNCNMFKVTCIQDVHGVELCGSLKNVISLGYGIVDGLNCSGNTKVAFLRNGLIEIKKFMKTFYPETSEATLFESCGIADLIVSCCSGRNYKFGVSKVTNNLSVDEFEKQIGNQKIQGVGTVKCLVKFLCSRNVVDEFPVFLSVYNIFACNVSVESILECF</sequence>
<dbReference type="PIRSF" id="PIRSF000114">
    <property type="entry name" value="Glycerol-3-P_dh"/>
    <property type="match status" value="1"/>
</dbReference>
<evidence type="ECO:0000313" key="13">
    <source>
        <dbReference type="EMBL" id="EQB60235.1"/>
    </source>
</evidence>
<evidence type="ECO:0000313" key="14">
    <source>
        <dbReference type="Proteomes" id="UP000053780"/>
    </source>
</evidence>
<dbReference type="Pfam" id="PF07479">
    <property type="entry name" value="NAD_Gly3P_dh_C"/>
    <property type="match status" value="1"/>
</dbReference>
<dbReference type="EC" id="1.1.1.8" evidence="9"/>
<dbReference type="Proteomes" id="UP000053780">
    <property type="component" value="Unassembled WGS sequence"/>
</dbReference>
<feature type="binding site" evidence="7">
    <location>
        <position position="302"/>
    </location>
    <ligand>
        <name>NAD(+)</name>
        <dbReference type="ChEBI" id="CHEBI:57540"/>
    </ligand>
</feature>
<dbReference type="GO" id="GO:0005829">
    <property type="term" value="C:cytosol"/>
    <property type="evidence" value="ECO:0007669"/>
    <property type="project" value="TreeGrafter"/>
</dbReference>
<keyword evidence="3 7" id="KW-0520">NAD</keyword>
<feature type="active site" description="Proton acceptor" evidence="5">
    <location>
        <position position="210"/>
    </location>
</feature>
<evidence type="ECO:0000259" key="11">
    <source>
        <dbReference type="Pfam" id="PF01210"/>
    </source>
</evidence>
<comment type="similarity">
    <text evidence="1 8">Belongs to the NAD-dependent glycerol-3-phosphate dehydrogenase family.</text>
</comment>
<dbReference type="GO" id="GO:0141152">
    <property type="term" value="F:glycerol-3-phosphate dehydrogenase (NAD+) activity"/>
    <property type="evidence" value="ECO:0007669"/>
    <property type="project" value="UniProtKB-UniRule"/>
</dbReference>
<feature type="binding site" evidence="7">
    <location>
        <position position="153"/>
    </location>
    <ligand>
        <name>NAD(+)</name>
        <dbReference type="ChEBI" id="CHEBI:57540"/>
    </ligand>
</feature>
<evidence type="ECO:0000256" key="2">
    <source>
        <dbReference type="ARBA" id="ARBA00023002"/>
    </source>
</evidence>
<evidence type="ECO:0000256" key="7">
    <source>
        <dbReference type="PIRSR" id="PIRSR000114-3"/>
    </source>
</evidence>
<evidence type="ECO:0000256" key="5">
    <source>
        <dbReference type="PIRSR" id="PIRSR000114-1"/>
    </source>
</evidence>
<evidence type="ECO:0000256" key="8">
    <source>
        <dbReference type="RuleBase" id="RU000437"/>
    </source>
</evidence>
<feature type="region of interest" description="Disordered" evidence="10">
    <location>
        <begin position="1"/>
        <end position="23"/>
    </location>
</feature>
<proteinExistence type="inferred from homology"/>
<reference evidence="13 14" key="1">
    <citation type="journal article" date="2013" name="BMC Genomics">
        <title>Genome sequencing and comparative genomics of honey bee microsporidia, Nosema apis reveal novel insights into host-parasite interactions.</title>
        <authorList>
            <person name="Chen Yp."/>
            <person name="Pettis J.S."/>
            <person name="Zhao Y."/>
            <person name="Liu X."/>
            <person name="Tallon L.J."/>
            <person name="Sadzewicz L.D."/>
            <person name="Li R."/>
            <person name="Zheng H."/>
            <person name="Huang S."/>
            <person name="Zhang X."/>
            <person name="Hamilton M.C."/>
            <person name="Pernal S.F."/>
            <person name="Melathopoulos A.P."/>
            <person name="Yan X."/>
            <person name="Evans J.D."/>
        </authorList>
    </citation>
    <scope>NUCLEOTIDE SEQUENCE [LARGE SCALE GENOMIC DNA]</scope>
    <source>
        <strain evidence="13 14">BRL 01</strain>
    </source>
</reference>
<dbReference type="VEuPathDB" id="MicrosporidiaDB:NAPIS_ORF02185"/>
<accession>T0MGR6</accession>
<protein>
    <recommendedName>
        <fullName evidence="9">Glycerol-3-phosphate dehydrogenase [NAD(+)]</fullName>
        <ecNumber evidence="9">1.1.1.8</ecNumber>
    </recommendedName>
</protein>
<evidence type="ECO:0000256" key="9">
    <source>
        <dbReference type="RuleBase" id="RU361243"/>
    </source>
</evidence>
<feature type="domain" description="Glycerol-3-phosphate dehydrogenase NAD-dependent C-terminal" evidence="12">
    <location>
        <begin position="199"/>
        <end position="343"/>
    </location>
</feature>
<dbReference type="SUPFAM" id="SSF48179">
    <property type="entry name" value="6-phosphogluconate dehydrogenase C-terminal domain-like"/>
    <property type="match status" value="1"/>
</dbReference>
<dbReference type="InterPro" id="IPR008927">
    <property type="entry name" value="6-PGluconate_DH-like_C_sf"/>
</dbReference>
<evidence type="ECO:0000256" key="10">
    <source>
        <dbReference type="SAM" id="MobiDB-lite"/>
    </source>
</evidence>
<dbReference type="FunFam" id="1.10.1040.10:FF:000004">
    <property type="entry name" value="Glycerol-3-phosphate dehydrogenase [NAD(+)]"/>
    <property type="match status" value="1"/>
</dbReference>
<evidence type="ECO:0000256" key="6">
    <source>
        <dbReference type="PIRSR" id="PIRSR000114-2"/>
    </source>
</evidence>
<dbReference type="InterPro" id="IPR011128">
    <property type="entry name" value="G3P_DH_NAD-dep_N"/>
</dbReference>
<feature type="binding site" evidence="6">
    <location>
        <position position="120"/>
    </location>
    <ligand>
        <name>substrate</name>
    </ligand>
</feature>
<keyword evidence="2 8" id="KW-0560">Oxidoreductase</keyword>
<evidence type="ECO:0000256" key="1">
    <source>
        <dbReference type="ARBA" id="ARBA00011009"/>
    </source>
</evidence>
<dbReference type="OrthoDB" id="10263760at2759"/>
<evidence type="ECO:0000259" key="12">
    <source>
        <dbReference type="Pfam" id="PF07479"/>
    </source>
</evidence>
<dbReference type="GO" id="GO:0046168">
    <property type="term" value="P:glycerol-3-phosphate catabolic process"/>
    <property type="evidence" value="ECO:0007669"/>
    <property type="project" value="UniProtKB-UniRule"/>
</dbReference>
<feature type="domain" description="Glycerol-3-phosphate dehydrogenase NAD-dependent N-terminal" evidence="11">
    <location>
        <begin position="52"/>
        <end position="164"/>
    </location>
</feature>
<dbReference type="PANTHER" id="PTHR11728:SF8">
    <property type="entry name" value="GLYCEROL-3-PHOSPHATE DEHYDROGENASE [NAD(+)]-RELATED"/>
    <property type="match status" value="1"/>
</dbReference>
<evidence type="ECO:0000256" key="4">
    <source>
        <dbReference type="ARBA" id="ARBA00048683"/>
    </source>
</evidence>
<dbReference type="InterPro" id="IPR013328">
    <property type="entry name" value="6PGD_dom2"/>
</dbReference>
<dbReference type="PRINTS" id="PR00077">
    <property type="entry name" value="GPDHDRGNASE"/>
</dbReference>
<feature type="binding site" evidence="7">
    <location>
        <position position="300"/>
    </location>
    <ligand>
        <name>NAD(+)</name>
        <dbReference type="ChEBI" id="CHEBI:57540"/>
    </ligand>
</feature>
<evidence type="ECO:0000256" key="3">
    <source>
        <dbReference type="ARBA" id="ARBA00023027"/>
    </source>
</evidence>
<dbReference type="PANTHER" id="PTHR11728">
    <property type="entry name" value="GLYCEROL-3-PHOSPHATE DEHYDROGENASE"/>
    <property type="match status" value="1"/>
</dbReference>
<comment type="catalytic activity">
    <reaction evidence="4 9">
        <text>sn-glycerol 3-phosphate + NAD(+) = dihydroxyacetone phosphate + NADH + H(+)</text>
        <dbReference type="Rhea" id="RHEA:11092"/>
        <dbReference type="ChEBI" id="CHEBI:15378"/>
        <dbReference type="ChEBI" id="CHEBI:57540"/>
        <dbReference type="ChEBI" id="CHEBI:57597"/>
        <dbReference type="ChEBI" id="CHEBI:57642"/>
        <dbReference type="ChEBI" id="CHEBI:57945"/>
        <dbReference type="EC" id="1.1.1.8"/>
    </reaction>
</comment>
<dbReference type="SUPFAM" id="SSF51735">
    <property type="entry name" value="NAD(P)-binding Rossmann-fold domains"/>
    <property type="match status" value="1"/>
</dbReference>
<organism evidence="13 14">
    <name type="scientific">Vairimorpha apis BRL 01</name>
    <dbReference type="NCBI Taxonomy" id="1037528"/>
    <lineage>
        <taxon>Eukaryota</taxon>
        <taxon>Fungi</taxon>
        <taxon>Fungi incertae sedis</taxon>
        <taxon>Microsporidia</taxon>
        <taxon>Nosematidae</taxon>
        <taxon>Vairimorpha</taxon>
    </lineage>
</organism>
<feature type="binding site" evidence="7">
    <location>
        <position position="274"/>
    </location>
    <ligand>
        <name>NAD(+)</name>
        <dbReference type="ChEBI" id="CHEBI:57540"/>
    </ligand>
</feature>
<dbReference type="AlphaFoldDB" id="T0MGR6"/>
<feature type="binding site" evidence="6">
    <location>
        <begin position="274"/>
        <end position="275"/>
    </location>
    <ligand>
        <name>substrate</name>
    </ligand>
</feature>
<dbReference type="InterPro" id="IPR036291">
    <property type="entry name" value="NAD(P)-bd_dom_sf"/>
</dbReference>
<dbReference type="InterPro" id="IPR006168">
    <property type="entry name" value="G3P_DH_NAD-dep"/>
</dbReference>
<dbReference type="Gene3D" id="3.40.50.720">
    <property type="entry name" value="NAD(P)-binding Rossmann-like Domain"/>
    <property type="match status" value="1"/>
</dbReference>
<dbReference type="Gene3D" id="1.10.1040.10">
    <property type="entry name" value="N-(1-d-carboxylethyl)-l-norvaline Dehydrogenase, domain 2"/>
    <property type="match status" value="1"/>
</dbReference>
<dbReference type="EMBL" id="KE647313">
    <property type="protein sequence ID" value="EQB60235.1"/>
    <property type="molecule type" value="Genomic_DNA"/>
</dbReference>
<dbReference type="GO" id="GO:0005975">
    <property type="term" value="P:carbohydrate metabolic process"/>
    <property type="evidence" value="ECO:0007669"/>
    <property type="project" value="InterPro"/>
</dbReference>
<keyword evidence="14" id="KW-1185">Reference proteome</keyword>
<dbReference type="HOGENOM" id="CLU_033449_2_5_1"/>
<name>T0MGR6_9MICR</name>
<dbReference type="Pfam" id="PF01210">
    <property type="entry name" value="NAD_Gly3P_dh_N"/>
    <property type="match status" value="1"/>
</dbReference>